<dbReference type="EMBL" id="OU963862">
    <property type="protein sequence ID" value="CAH0381955.1"/>
    <property type="molecule type" value="Genomic_DNA"/>
</dbReference>
<accession>A0A9P0EWE6</accession>
<sequence length="253" mass="27204">MILLVVMSACLAAVYGAPESVRVRRHWHQDPYCYEAQPQVVLVEKPCAGNGLQSSFCGAGYGGPGPIIQVVEKGACASGLGPQQPPLIVVEQEAPAPIIISDDQPLRLKHVAEPYVVENFNTQYIIDHYQGARIEKFQRLPTIVDHYLPAEVQDISEGGPITVQLDCAGNPVGQVRGASFGGLGSGVAFSGGDFPTGSFPAQSLREEVVFTTDGDFGHHGHDAGVEEIIFEKTTIIDQDEHFQGDKCLEGQHL</sequence>
<evidence type="ECO:0000313" key="2">
    <source>
        <dbReference type="EMBL" id="CAH0381955.1"/>
    </source>
</evidence>
<dbReference type="Proteomes" id="UP001152759">
    <property type="component" value="Chromosome 1"/>
</dbReference>
<reference evidence="2" key="1">
    <citation type="submission" date="2021-12" db="EMBL/GenBank/DDBJ databases">
        <authorList>
            <person name="King R."/>
        </authorList>
    </citation>
    <scope>NUCLEOTIDE SEQUENCE</scope>
</reference>
<proteinExistence type="predicted"/>
<feature type="chain" id="PRO_5040210697" evidence="1">
    <location>
        <begin position="17"/>
        <end position="253"/>
    </location>
</feature>
<evidence type="ECO:0000313" key="3">
    <source>
        <dbReference type="Proteomes" id="UP001152759"/>
    </source>
</evidence>
<feature type="signal peptide" evidence="1">
    <location>
        <begin position="1"/>
        <end position="16"/>
    </location>
</feature>
<organism evidence="2 3">
    <name type="scientific">Bemisia tabaci</name>
    <name type="common">Sweetpotato whitefly</name>
    <name type="synonym">Aleurodes tabaci</name>
    <dbReference type="NCBI Taxonomy" id="7038"/>
    <lineage>
        <taxon>Eukaryota</taxon>
        <taxon>Metazoa</taxon>
        <taxon>Ecdysozoa</taxon>
        <taxon>Arthropoda</taxon>
        <taxon>Hexapoda</taxon>
        <taxon>Insecta</taxon>
        <taxon>Pterygota</taxon>
        <taxon>Neoptera</taxon>
        <taxon>Paraneoptera</taxon>
        <taxon>Hemiptera</taxon>
        <taxon>Sternorrhyncha</taxon>
        <taxon>Aleyrodoidea</taxon>
        <taxon>Aleyrodidae</taxon>
        <taxon>Aleyrodinae</taxon>
        <taxon>Bemisia</taxon>
    </lineage>
</organism>
<protein>
    <submittedName>
        <fullName evidence="2">Uncharacterized protein</fullName>
    </submittedName>
</protein>
<gene>
    <name evidence="2" type="ORF">BEMITA_LOCUS1556</name>
</gene>
<evidence type="ECO:0000256" key="1">
    <source>
        <dbReference type="SAM" id="SignalP"/>
    </source>
</evidence>
<dbReference type="AlphaFoldDB" id="A0A9P0EWE6"/>
<keyword evidence="3" id="KW-1185">Reference proteome</keyword>
<name>A0A9P0EWE6_BEMTA</name>
<keyword evidence="1" id="KW-0732">Signal</keyword>